<protein>
    <submittedName>
        <fullName evidence="3">Uncharacterized protein</fullName>
    </submittedName>
</protein>
<proteinExistence type="predicted"/>
<feature type="region of interest" description="Disordered" evidence="2">
    <location>
        <begin position="1"/>
        <end position="40"/>
    </location>
</feature>
<organism evidence="3 4">
    <name type="scientific">Euplotes crassus</name>
    <dbReference type="NCBI Taxonomy" id="5936"/>
    <lineage>
        <taxon>Eukaryota</taxon>
        <taxon>Sar</taxon>
        <taxon>Alveolata</taxon>
        <taxon>Ciliophora</taxon>
        <taxon>Intramacronucleata</taxon>
        <taxon>Spirotrichea</taxon>
        <taxon>Hypotrichia</taxon>
        <taxon>Euplotida</taxon>
        <taxon>Euplotidae</taxon>
        <taxon>Moneuplotes</taxon>
    </lineage>
</organism>
<feature type="region of interest" description="Disordered" evidence="2">
    <location>
        <begin position="456"/>
        <end position="489"/>
    </location>
</feature>
<feature type="compositionally biased region" description="Basic residues" evidence="2">
    <location>
        <begin position="64"/>
        <end position="74"/>
    </location>
</feature>
<evidence type="ECO:0000256" key="2">
    <source>
        <dbReference type="SAM" id="MobiDB-lite"/>
    </source>
</evidence>
<reference evidence="3" key="1">
    <citation type="submission" date="2023-07" db="EMBL/GenBank/DDBJ databases">
        <authorList>
            <consortium name="AG Swart"/>
            <person name="Singh M."/>
            <person name="Singh A."/>
            <person name="Seah K."/>
            <person name="Emmerich C."/>
        </authorList>
    </citation>
    <scope>NUCLEOTIDE SEQUENCE</scope>
    <source>
        <strain evidence="3">DP1</strain>
    </source>
</reference>
<dbReference type="AlphaFoldDB" id="A0AAD1Y6J1"/>
<evidence type="ECO:0000313" key="3">
    <source>
        <dbReference type="EMBL" id="CAI2386306.1"/>
    </source>
</evidence>
<dbReference type="EMBL" id="CAMPGE010028804">
    <property type="protein sequence ID" value="CAI2386306.1"/>
    <property type="molecule type" value="Genomic_DNA"/>
</dbReference>
<accession>A0AAD1Y6J1</accession>
<evidence type="ECO:0000313" key="4">
    <source>
        <dbReference type="Proteomes" id="UP001295684"/>
    </source>
</evidence>
<comment type="caution">
    <text evidence="3">The sequence shown here is derived from an EMBL/GenBank/DDBJ whole genome shotgun (WGS) entry which is preliminary data.</text>
</comment>
<gene>
    <name evidence="3" type="ORF">ECRASSUSDP1_LOCUS27916</name>
</gene>
<feature type="compositionally biased region" description="Polar residues" evidence="2">
    <location>
        <begin position="472"/>
        <end position="489"/>
    </location>
</feature>
<feature type="compositionally biased region" description="Polar residues" evidence="2">
    <location>
        <begin position="26"/>
        <end position="39"/>
    </location>
</feature>
<feature type="compositionally biased region" description="Basic residues" evidence="2">
    <location>
        <begin position="10"/>
        <end position="22"/>
    </location>
</feature>
<feature type="compositionally biased region" description="Basic and acidic residues" evidence="2">
    <location>
        <begin position="78"/>
        <end position="95"/>
    </location>
</feature>
<feature type="compositionally biased region" description="Basic and acidic residues" evidence="2">
    <location>
        <begin position="461"/>
        <end position="471"/>
    </location>
</feature>
<evidence type="ECO:0000256" key="1">
    <source>
        <dbReference type="SAM" id="Coils"/>
    </source>
</evidence>
<feature type="region of interest" description="Disordered" evidence="2">
    <location>
        <begin position="56"/>
        <end position="102"/>
    </location>
</feature>
<name>A0AAD1Y6J1_EUPCR</name>
<sequence>MKTYGEMKHFGKPKSLSRKKADKKQNSSANTSLNTSKISMNKAKFKAGMDYFLESGLKQSQKGSSKKSKKKIKPRNQPNDKVRESGINHFGEKGNRSASPHTLSITKTAMKRGRNHNAKSNYKDKFNYQAEYNTFNTSLLAKNPTFDYLQNKSMNRSELNRTQKKADLDRKKFSESQIITKNNAGAVSNLGIYQNKTFYTVNQPKRAGTTLTSYQEDSKRKRAIKKLVTNINMSNPSSGSNSRVNHRQGKDNILQVQNQYKSSVKGNEKIFLPIYEVLNHARIDRHSSKNRLNDLLHKSNPIRQGIESLNKSNEVKIDKNSLTYDDMKGVDNLKKRESIPSNHKRKLAYKSNIAKKSSSSCGVRKKDIHPDPAKLYNRTDAIMKNEGMIASRNNAYNSLGDCYKMPTVTENNKFERVLPKNQEINRAASTSFNVTKVADINSDLLGHNLYQKQTLVGSNRKGKESELKESSTHISHTNNSDSRYKNSLINPKTENSCRLQFDTGTREESKRSHDLSFKTTSHLNNPEELSEVLRQYNLDSAVDAKRLLASGALTQATADSENGVISLLKVIKDQEIKLEAYKSKEQHFIDKIYNLERKLKESNHKIELLNLEHGREVASLKSELEKKNEEASEKIENFIMNQLDLDAYNITSDDFGSSKGESEANFCAGKAKGASKISKKTISVHPLVPKLDLQKIFDWREKANNDNVIMIRISESRIEGEDNFSNSEIENFNESVLRDPKVKDNIKIYFPKGTPAKSSSDRIHSLLERKQMIIDALNTAYSEDDEEDD</sequence>
<keyword evidence="1" id="KW-0175">Coiled coil</keyword>
<keyword evidence="4" id="KW-1185">Reference proteome</keyword>
<feature type="coiled-coil region" evidence="1">
    <location>
        <begin position="592"/>
        <end position="641"/>
    </location>
</feature>
<dbReference type="Proteomes" id="UP001295684">
    <property type="component" value="Unassembled WGS sequence"/>
</dbReference>